<sequence length="198" mass="20310">MTLRDVRRFGVLVAALAVAAGANVAFAGAAVPGASAFDAPSSTDAAQRTVDSCTTIDEPGTYVLSKKIENGGKTAISKACIEITADGVTFDGNGHLIDGRGVSHTKGIAVVDAKDVTIRNVAVDDWHSGILVTGGSATVRNVKSYSNAYGVRVEDADGATIENSTITDNLVGVSTTGADVNLSGNDISDNDIRIQREN</sequence>
<reference evidence="2 3" key="1">
    <citation type="submission" date="2022-04" db="EMBL/GenBank/DDBJ databases">
        <title>Diverse halophilic archaea isolated from saline environments.</title>
        <authorList>
            <person name="Cui H.-L."/>
        </authorList>
    </citation>
    <scope>NUCLEOTIDE SEQUENCE [LARGE SCALE GENOMIC DNA]</scope>
    <source>
        <strain evidence="2 3">XZYJT49</strain>
        <plasmid evidence="2 3">unnamed1</plasmid>
    </source>
</reference>
<dbReference type="InterPro" id="IPR007742">
    <property type="entry name" value="NosD_dom"/>
</dbReference>
<dbReference type="InterPro" id="IPR011050">
    <property type="entry name" value="Pectin_lyase_fold/virulence"/>
</dbReference>
<name>A0A8U0I179_9EURY</name>
<dbReference type="KEGG" id="halx:M0R89_18445"/>
<dbReference type="SUPFAM" id="SSF51126">
    <property type="entry name" value="Pectin lyase-like"/>
    <property type="match status" value="1"/>
</dbReference>
<dbReference type="AlphaFoldDB" id="A0A8U0I179"/>
<protein>
    <submittedName>
        <fullName evidence="2">Right-handed parallel beta-helix repeat-containing protein</fullName>
    </submittedName>
</protein>
<geneLocation type="plasmid" evidence="2 3">
    <name>unnamed1</name>
</geneLocation>
<gene>
    <name evidence="2" type="ORF">M0R89_18445</name>
</gene>
<dbReference type="SMART" id="SM00710">
    <property type="entry name" value="PbH1"/>
    <property type="match status" value="4"/>
</dbReference>
<dbReference type="Pfam" id="PF05048">
    <property type="entry name" value="NosD"/>
    <property type="match status" value="1"/>
</dbReference>
<proteinExistence type="predicted"/>
<dbReference type="Proteomes" id="UP000830729">
    <property type="component" value="Plasmid unnamed1"/>
</dbReference>
<evidence type="ECO:0000259" key="1">
    <source>
        <dbReference type="Pfam" id="PF05048"/>
    </source>
</evidence>
<dbReference type="RefSeq" id="WP_248652547.1">
    <property type="nucleotide sequence ID" value="NZ_CP096660.1"/>
</dbReference>
<organism evidence="2 3">
    <name type="scientific">Halorussus limi</name>
    <dbReference type="NCBI Taxonomy" id="2938695"/>
    <lineage>
        <taxon>Archaea</taxon>
        <taxon>Methanobacteriati</taxon>
        <taxon>Methanobacteriota</taxon>
        <taxon>Stenosarchaea group</taxon>
        <taxon>Halobacteria</taxon>
        <taxon>Halobacteriales</taxon>
        <taxon>Haladaptataceae</taxon>
        <taxon>Halorussus</taxon>
    </lineage>
</organism>
<keyword evidence="2" id="KW-0614">Plasmid</keyword>
<feature type="domain" description="Periplasmic copper-binding protein NosD beta helix" evidence="1">
    <location>
        <begin position="68"/>
        <end position="192"/>
    </location>
</feature>
<dbReference type="EMBL" id="CP096660">
    <property type="protein sequence ID" value="UPV76514.1"/>
    <property type="molecule type" value="Genomic_DNA"/>
</dbReference>
<dbReference type="InterPro" id="IPR006626">
    <property type="entry name" value="PbH1"/>
</dbReference>
<keyword evidence="3" id="KW-1185">Reference proteome</keyword>
<evidence type="ECO:0000313" key="2">
    <source>
        <dbReference type="EMBL" id="UPV76514.1"/>
    </source>
</evidence>
<dbReference type="Gene3D" id="2.160.20.10">
    <property type="entry name" value="Single-stranded right-handed beta-helix, Pectin lyase-like"/>
    <property type="match status" value="1"/>
</dbReference>
<accession>A0A8U0I179</accession>
<evidence type="ECO:0000313" key="3">
    <source>
        <dbReference type="Proteomes" id="UP000830729"/>
    </source>
</evidence>
<dbReference type="GeneID" id="72187222"/>
<dbReference type="InterPro" id="IPR012334">
    <property type="entry name" value="Pectin_lyas_fold"/>
</dbReference>